<name>A0ABM4VUA9_COFAR</name>
<evidence type="ECO:0000313" key="3">
    <source>
        <dbReference type="RefSeq" id="XP_071923121.1"/>
    </source>
</evidence>
<evidence type="ECO:0000313" key="2">
    <source>
        <dbReference type="Proteomes" id="UP001652660"/>
    </source>
</evidence>
<dbReference type="PANTHER" id="PTHR31973">
    <property type="entry name" value="POLYPROTEIN, PUTATIVE-RELATED"/>
    <property type="match status" value="1"/>
</dbReference>
<evidence type="ECO:0000259" key="1">
    <source>
        <dbReference type="Pfam" id="PF10551"/>
    </source>
</evidence>
<keyword evidence="2" id="KW-1185">Reference proteome</keyword>
<sequence length="387" mass="45736">MAPEHTCGRTFYHKRAISGFLAKKYAEFLKLNKRITIEEFREKVHLELNVHITIAQVYKTFMKAKIIIHGSYKEQYQRLWDYCDELLKCNPGSTVYMETELDEDIGRERFQRLYVCFGALKRGYKSACRPVIGVDGCHLRGPHPGVLLTAVGIDPNDCLYPIAYAVVEAENQMSWKWFVEFLKYNLEIYDQRKWTLISDRQKGLGTAIHEVLPEIEHRHCVRHLHNNFKKLHPGLALKERFWTCARLSYMTWFENQMESLKEYDGKARKWLIENTSPCHWSRSHFRTTPKCDILLNNLYESFNSVIMAAREKPILGMLGTLRIYLMERLRTKKEWMKKRNDKICPKIQKKLKKAKTEAASNIARWSKEDQFEVTHAYDGKYVVNLKK</sequence>
<protein>
    <recommendedName>
        <fullName evidence="1">MULE transposase domain-containing protein</fullName>
    </recommendedName>
</protein>
<dbReference type="PANTHER" id="PTHR31973:SF191">
    <property type="entry name" value="OS05G0489400 PROTEIN"/>
    <property type="match status" value="1"/>
</dbReference>
<dbReference type="RefSeq" id="XP_071923121.1">
    <property type="nucleotide sequence ID" value="XM_072067020.1"/>
</dbReference>
<feature type="domain" description="MULE transposase" evidence="1">
    <location>
        <begin position="131"/>
        <end position="227"/>
    </location>
</feature>
<reference evidence="3" key="1">
    <citation type="submission" date="2025-08" db="UniProtKB">
        <authorList>
            <consortium name="RefSeq"/>
        </authorList>
    </citation>
    <scope>IDENTIFICATION</scope>
    <source>
        <tissue evidence="3">Leaves</tissue>
    </source>
</reference>
<organism evidence="2 3">
    <name type="scientific">Coffea arabica</name>
    <name type="common">Arabian coffee</name>
    <dbReference type="NCBI Taxonomy" id="13443"/>
    <lineage>
        <taxon>Eukaryota</taxon>
        <taxon>Viridiplantae</taxon>
        <taxon>Streptophyta</taxon>
        <taxon>Embryophyta</taxon>
        <taxon>Tracheophyta</taxon>
        <taxon>Spermatophyta</taxon>
        <taxon>Magnoliopsida</taxon>
        <taxon>eudicotyledons</taxon>
        <taxon>Gunneridae</taxon>
        <taxon>Pentapetalae</taxon>
        <taxon>asterids</taxon>
        <taxon>lamiids</taxon>
        <taxon>Gentianales</taxon>
        <taxon>Rubiaceae</taxon>
        <taxon>Ixoroideae</taxon>
        <taxon>Gardenieae complex</taxon>
        <taxon>Bertiereae - Coffeeae clade</taxon>
        <taxon>Coffeeae</taxon>
        <taxon>Coffea</taxon>
    </lineage>
</organism>
<dbReference type="Pfam" id="PF10551">
    <property type="entry name" value="MULE"/>
    <property type="match status" value="1"/>
</dbReference>
<dbReference type="Proteomes" id="UP001652660">
    <property type="component" value="Chromosome 10e"/>
</dbReference>
<proteinExistence type="predicted"/>
<gene>
    <name evidence="3" type="primary">LOC140015126</name>
</gene>
<dbReference type="InterPro" id="IPR018289">
    <property type="entry name" value="MULE_transposase_dom"/>
</dbReference>
<dbReference type="GeneID" id="140015126"/>
<accession>A0ABM4VUA9</accession>